<dbReference type="GO" id="GO:0016020">
    <property type="term" value="C:membrane"/>
    <property type="evidence" value="ECO:0007669"/>
    <property type="project" value="UniProtKB-SubCell"/>
</dbReference>
<protein>
    <recommendedName>
        <fullName evidence="12">Lung seven transmembrane receptor</fullName>
    </recommendedName>
</protein>
<dbReference type="OrthoDB" id="1739147at2759"/>
<feature type="signal peptide" evidence="7">
    <location>
        <begin position="1"/>
        <end position="21"/>
    </location>
</feature>
<gene>
    <name evidence="10" type="ORF">HRI_005169500</name>
</gene>
<sequence length="442" mass="50416">MTRRSFLLFLFISFFVAFAFAEIRFTKIQSDDRPVIFIDEFRFTRTGRLELNVSQVTLGNHDLPKLGFFTCREAAWDHVLQQLVEGEVTCALDSNLVKLVSDFGPLNGKQSFDVVFPVNNANRYRLAFANCLDGGRVSMTVRSAMYNLDGKQNRRDYLPPGEANLPRVYFIWSLVYFTLAWIWIYVLYKGRHTVSRIHFLMLVQVILNALNLVSGAEYKSHIKRTGSAHGWDVSFYIFDFFKGFALPVLIVSIGTCWSQLKPYLQHKVNKFLMIVISLQVAANLARVIFVEIPPFVSYRCAWKIGFWMVDIIYYLLMLLLISGSIESLRGAAQTDGNAAVNLKKVTLLRQYYLVVIGYTYITRALVLPLVMGDSYDNRKTWTGVLAEELPTVALYAFTGYIFMPEAHSQYSVIGDEEKDVAAAEMLKLEDGEEIAVNECRNG</sequence>
<feature type="transmembrane region" description="Helical" evidence="6">
    <location>
        <begin position="169"/>
        <end position="188"/>
    </location>
</feature>
<evidence type="ECO:0000256" key="5">
    <source>
        <dbReference type="ARBA" id="ARBA00023136"/>
    </source>
</evidence>
<evidence type="ECO:0008006" key="12">
    <source>
        <dbReference type="Google" id="ProtNLM"/>
    </source>
</evidence>
<evidence type="ECO:0000256" key="2">
    <source>
        <dbReference type="ARBA" id="ARBA00022692"/>
    </source>
</evidence>
<feature type="domain" description="CAND6/7 N-terminal" evidence="9">
    <location>
        <begin position="27"/>
        <end position="147"/>
    </location>
</feature>
<evidence type="ECO:0000313" key="11">
    <source>
        <dbReference type="Proteomes" id="UP001165190"/>
    </source>
</evidence>
<feature type="transmembrane region" description="Helical" evidence="6">
    <location>
        <begin position="351"/>
        <end position="371"/>
    </location>
</feature>
<keyword evidence="3 7" id="KW-0732">Signal</keyword>
<dbReference type="Pfam" id="PF21904">
    <property type="entry name" value="CAND6-7_N"/>
    <property type="match status" value="1"/>
</dbReference>
<proteinExistence type="predicted"/>
<dbReference type="PANTHER" id="PTHR21229">
    <property type="entry name" value="LUNG SEVEN TRANSMEMBRANE RECEPTOR"/>
    <property type="match status" value="1"/>
</dbReference>
<feature type="transmembrane region" description="Helical" evidence="6">
    <location>
        <begin position="197"/>
        <end position="216"/>
    </location>
</feature>
<feature type="domain" description="GOST seven transmembrane" evidence="8">
    <location>
        <begin position="165"/>
        <end position="359"/>
    </location>
</feature>
<name>A0A9W7JHZ7_HIBTR</name>
<dbReference type="InterPro" id="IPR009637">
    <property type="entry name" value="GPR107/GPR108-like"/>
</dbReference>
<keyword evidence="2 6" id="KW-0812">Transmembrane</keyword>
<organism evidence="10 11">
    <name type="scientific">Hibiscus trionum</name>
    <name type="common">Flower of an hour</name>
    <dbReference type="NCBI Taxonomy" id="183268"/>
    <lineage>
        <taxon>Eukaryota</taxon>
        <taxon>Viridiplantae</taxon>
        <taxon>Streptophyta</taxon>
        <taxon>Embryophyta</taxon>
        <taxon>Tracheophyta</taxon>
        <taxon>Spermatophyta</taxon>
        <taxon>Magnoliopsida</taxon>
        <taxon>eudicotyledons</taxon>
        <taxon>Gunneridae</taxon>
        <taxon>Pentapetalae</taxon>
        <taxon>rosids</taxon>
        <taxon>malvids</taxon>
        <taxon>Malvales</taxon>
        <taxon>Malvaceae</taxon>
        <taxon>Malvoideae</taxon>
        <taxon>Hibiscus</taxon>
    </lineage>
</organism>
<comment type="caution">
    <text evidence="10">The sequence shown here is derived from an EMBL/GenBank/DDBJ whole genome shotgun (WGS) entry which is preliminary data.</text>
</comment>
<evidence type="ECO:0000256" key="4">
    <source>
        <dbReference type="ARBA" id="ARBA00022989"/>
    </source>
</evidence>
<dbReference type="GO" id="GO:0005794">
    <property type="term" value="C:Golgi apparatus"/>
    <property type="evidence" value="ECO:0007669"/>
    <property type="project" value="TreeGrafter"/>
</dbReference>
<evidence type="ECO:0000313" key="10">
    <source>
        <dbReference type="EMBL" id="GMJ15003.1"/>
    </source>
</evidence>
<dbReference type="InterPro" id="IPR054103">
    <property type="entry name" value="CAND6-7_N"/>
</dbReference>
<dbReference type="AlphaFoldDB" id="A0A9W7JHZ7"/>
<feature type="chain" id="PRO_5040775523" description="Lung seven transmembrane receptor" evidence="7">
    <location>
        <begin position="22"/>
        <end position="442"/>
    </location>
</feature>
<keyword evidence="4 6" id="KW-1133">Transmembrane helix</keyword>
<feature type="transmembrane region" description="Helical" evidence="6">
    <location>
        <begin position="271"/>
        <end position="289"/>
    </location>
</feature>
<feature type="transmembrane region" description="Helical" evidence="6">
    <location>
        <begin position="236"/>
        <end position="259"/>
    </location>
</feature>
<evidence type="ECO:0000256" key="3">
    <source>
        <dbReference type="ARBA" id="ARBA00022729"/>
    </source>
</evidence>
<evidence type="ECO:0000256" key="1">
    <source>
        <dbReference type="ARBA" id="ARBA00004141"/>
    </source>
</evidence>
<reference evidence="10" key="1">
    <citation type="submission" date="2023-05" db="EMBL/GenBank/DDBJ databases">
        <title>Genome and transcriptome analyses reveal genes involved in the formation of fine ridges on petal epidermal cells in Hibiscus trionum.</title>
        <authorList>
            <person name="Koshimizu S."/>
            <person name="Masuda S."/>
            <person name="Ishii T."/>
            <person name="Shirasu K."/>
            <person name="Hoshino A."/>
            <person name="Arita M."/>
        </authorList>
    </citation>
    <scope>NUCLEOTIDE SEQUENCE</scope>
    <source>
        <strain evidence="10">Hamamatsu line</strain>
    </source>
</reference>
<dbReference type="InterPro" id="IPR053937">
    <property type="entry name" value="GOST_TM"/>
</dbReference>
<dbReference type="Pfam" id="PF06814">
    <property type="entry name" value="GOST_TM"/>
    <property type="match status" value="1"/>
</dbReference>
<evidence type="ECO:0000256" key="6">
    <source>
        <dbReference type="SAM" id="Phobius"/>
    </source>
</evidence>
<feature type="transmembrane region" description="Helical" evidence="6">
    <location>
        <begin position="301"/>
        <end position="321"/>
    </location>
</feature>
<dbReference type="EMBL" id="BSYR01000075">
    <property type="protein sequence ID" value="GMJ15003.1"/>
    <property type="molecule type" value="Genomic_DNA"/>
</dbReference>
<accession>A0A9W7JHZ7</accession>
<dbReference type="PANTHER" id="PTHR21229:SF22">
    <property type="entry name" value="DBJ|BAA84809.1"/>
    <property type="match status" value="1"/>
</dbReference>
<keyword evidence="11" id="KW-1185">Reference proteome</keyword>
<keyword evidence="5 6" id="KW-0472">Membrane</keyword>
<evidence type="ECO:0000256" key="7">
    <source>
        <dbReference type="SAM" id="SignalP"/>
    </source>
</evidence>
<comment type="subcellular location">
    <subcellularLocation>
        <location evidence="1">Membrane</location>
        <topology evidence="1">Multi-pass membrane protein</topology>
    </subcellularLocation>
</comment>
<evidence type="ECO:0000259" key="8">
    <source>
        <dbReference type="Pfam" id="PF06814"/>
    </source>
</evidence>
<evidence type="ECO:0000259" key="9">
    <source>
        <dbReference type="Pfam" id="PF21904"/>
    </source>
</evidence>
<dbReference type="Proteomes" id="UP001165190">
    <property type="component" value="Unassembled WGS sequence"/>
</dbReference>